<dbReference type="SUPFAM" id="SSF51126">
    <property type="entry name" value="Pectin lyase-like"/>
    <property type="match status" value="2"/>
</dbReference>
<organism evidence="2 3">
    <name type="scientific">Nostoc flagelliforme CCNUN1</name>
    <dbReference type="NCBI Taxonomy" id="2038116"/>
    <lineage>
        <taxon>Bacteria</taxon>
        <taxon>Bacillati</taxon>
        <taxon>Cyanobacteriota</taxon>
        <taxon>Cyanophyceae</taxon>
        <taxon>Nostocales</taxon>
        <taxon>Nostocaceae</taxon>
        <taxon>Nostoc</taxon>
    </lineage>
</organism>
<gene>
    <name evidence="2" type="ORF">COO91_04278</name>
</gene>
<accession>A0A2K8SSL4</accession>
<feature type="domain" description="Filamentous haemagglutinin FhaB/tRNA nuclease CdiA-like TPS" evidence="1">
    <location>
        <begin position="37"/>
        <end position="151"/>
    </location>
</feature>
<keyword evidence="3" id="KW-1185">Reference proteome</keyword>
<dbReference type="EMBL" id="CP024785">
    <property type="protein sequence ID" value="AUB38313.1"/>
    <property type="molecule type" value="Genomic_DNA"/>
</dbReference>
<dbReference type="Gene3D" id="2.160.20.10">
    <property type="entry name" value="Single-stranded right-handed beta-helix, Pectin lyase-like"/>
    <property type="match status" value="3"/>
</dbReference>
<dbReference type="InterPro" id="IPR011050">
    <property type="entry name" value="Pectin_lyase_fold/virulence"/>
</dbReference>
<dbReference type="RefSeq" id="WP_157816540.1">
    <property type="nucleotide sequence ID" value="NZ_CAWNNC010000001.1"/>
</dbReference>
<dbReference type="InterPro" id="IPR008638">
    <property type="entry name" value="FhaB/CdiA-like_TPS"/>
</dbReference>
<sequence length="855" mass="88033">MSLRSWFGHGCHLGLPCLVILVGAIGIQGGDRTSAQVTADPSVGTQVQQIDNTTLNITGGTTVGNTNLFHSFSNFSIPSEQVVNFQNAPTINNILVRVTGRNPSDIQGTLQTQGNANFFLMNPNGIIFGQNAALNVNGSFIGTTANAIQFPGGGEFSMTSPVNPLNPLLRVNPSAFLFNQISSQPVKPIQVNEAFLFVPESQSLVLLGGDVNLEGAIVFAEDGRIELGGLAAGGTVGLNIDNNNFRLSFPENVARGDVSFTNFTTVSASGEGGGGIQIQGRRVTLADASDITVNTLDSKSGGTLGIKASESVELLQGSRLVTETTRSGTAGDLRIETGRLIVQDGSQISASTSLQSTGGGGTLFVNARDSIQLIGTSPIIEGEKSKPGGLFTVTQGAGNAGELKIETGQLIVQDGAQVAASTSKESTGEGGTVSVNARDFIQLIGTQGEIRSDLSVATKASGNAGNLNIETGQLIVQDGAQVSASTSEESTGEGGTVSVKARDSIQLIGTQGENRSGLSVETKASGNAGNLNIETGQLIVKDGAQVSASTFKDSTGEGGSIIVKTGELNVLNNADITVSSQGTNKAGDLEITARSIKLDNQGKLIGQAKSGNGGNITLNLQDLLLLGPKSQISTSAEAAGNGGNITINVPDGFIVAKPNENSDITANALSGSGGRVTIKATKIFGIAPLTTEDLKKLRPTDSNPRELQTNDITAISQTRPDLSGIVEINTLDVDPNRGLINLPAVPVDTKVAQACQARTAQNQSSFTITGRGGLPPNPRTEPLSPDAVQLDWVSLNSKGENRVNTNVSNQANSSSPAPIVEAQGWVINAKGEVVLTADAPAALPHSSWLTPASCS</sequence>
<reference evidence="2 3" key="1">
    <citation type="submission" date="2017-11" db="EMBL/GenBank/DDBJ databases">
        <title>Complete genome of a free-living desiccation-tolerant cyanobacterium and its photosynthetic adaptation to extreme terrestrial habitat.</title>
        <authorList>
            <person name="Shang J."/>
        </authorList>
    </citation>
    <scope>NUCLEOTIDE SEQUENCE [LARGE SCALE GENOMIC DNA]</scope>
    <source>
        <strain evidence="2 3">CCNUN1</strain>
    </source>
</reference>
<dbReference type="InterPro" id="IPR012334">
    <property type="entry name" value="Pectin_lyas_fold"/>
</dbReference>
<dbReference type="OrthoDB" id="502809at2"/>
<dbReference type="SMART" id="SM00912">
    <property type="entry name" value="Haemagg_act"/>
    <property type="match status" value="1"/>
</dbReference>
<evidence type="ECO:0000313" key="2">
    <source>
        <dbReference type="EMBL" id="AUB38313.1"/>
    </source>
</evidence>
<dbReference type="Proteomes" id="UP000232003">
    <property type="component" value="Chromosome"/>
</dbReference>
<dbReference type="NCBIfam" id="TIGR01901">
    <property type="entry name" value="adhes_NPXG"/>
    <property type="match status" value="1"/>
</dbReference>
<dbReference type="KEGG" id="nfl:COO91_04278"/>
<name>A0A2K8SSL4_9NOSO</name>
<dbReference type="AlphaFoldDB" id="A0A2K8SSL4"/>
<protein>
    <submittedName>
        <fullName evidence="2">Large exoprotein involved in heme utilization or adhesion</fullName>
    </submittedName>
</protein>
<dbReference type="Pfam" id="PF05860">
    <property type="entry name" value="TPS"/>
    <property type="match status" value="1"/>
</dbReference>
<evidence type="ECO:0000313" key="3">
    <source>
        <dbReference type="Proteomes" id="UP000232003"/>
    </source>
</evidence>
<evidence type="ECO:0000259" key="1">
    <source>
        <dbReference type="SMART" id="SM00912"/>
    </source>
</evidence>
<proteinExistence type="predicted"/>